<dbReference type="EMBL" id="CAWUPB010000893">
    <property type="protein sequence ID" value="CAK7328152.1"/>
    <property type="molecule type" value="Genomic_DNA"/>
</dbReference>
<sequence length="72" mass="7897">MSDLEASPAAVSGSRYAAHQLLGPELQLQREAKTPPPDNYKEERNYPDSATTRSICSPTKTSNTTETSRSKK</sequence>
<feature type="compositionally biased region" description="Basic and acidic residues" evidence="1">
    <location>
        <begin position="28"/>
        <end position="46"/>
    </location>
</feature>
<proteinExistence type="predicted"/>
<feature type="region of interest" description="Disordered" evidence="1">
    <location>
        <begin position="1"/>
        <end position="72"/>
    </location>
</feature>
<keyword evidence="3" id="KW-1185">Reference proteome</keyword>
<protein>
    <submittedName>
        <fullName evidence="2">Uncharacterized protein</fullName>
    </submittedName>
</protein>
<feature type="compositionally biased region" description="Polar residues" evidence="1">
    <location>
        <begin position="48"/>
        <end position="72"/>
    </location>
</feature>
<name>A0AAV1R2D0_9ROSI</name>
<gene>
    <name evidence="2" type="ORF">DCAF_LOCUS5872</name>
</gene>
<evidence type="ECO:0000256" key="1">
    <source>
        <dbReference type="SAM" id="MobiDB-lite"/>
    </source>
</evidence>
<accession>A0AAV1R2D0</accession>
<reference evidence="2 3" key="1">
    <citation type="submission" date="2024-01" db="EMBL/GenBank/DDBJ databases">
        <authorList>
            <person name="Waweru B."/>
        </authorList>
    </citation>
    <scope>NUCLEOTIDE SEQUENCE [LARGE SCALE GENOMIC DNA]</scope>
</reference>
<dbReference type="AlphaFoldDB" id="A0AAV1R2D0"/>
<comment type="caution">
    <text evidence="2">The sequence shown here is derived from an EMBL/GenBank/DDBJ whole genome shotgun (WGS) entry which is preliminary data.</text>
</comment>
<evidence type="ECO:0000313" key="3">
    <source>
        <dbReference type="Proteomes" id="UP001314170"/>
    </source>
</evidence>
<evidence type="ECO:0000313" key="2">
    <source>
        <dbReference type="EMBL" id="CAK7328152.1"/>
    </source>
</evidence>
<organism evidence="2 3">
    <name type="scientific">Dovyalis caffra</name>
    <dbReference type="NCBI Taxonomy" id="77055"/>
    <lineage>
        <taxon>Eukaryota</taxon>
        <taxon>Viridiplantae</taxon>
        <taxon>Streptophyta</taxon>
        <taxon>Embryophyta</taxon>
        <taxon>Tracheophyta</taxon>
        <taxon>Spermatophyta</taxon>
        <taxon>Magnoliopsida</taxon>
        <taxon>eudicotyledons</taxon>
        <taxon>Gunneridae</taxon>
        <taxon>Pentapetalae</taxon>
        <taxon>rosids</taxon>
        <taxon>fabids</taxon>
        <taxon>Malpighiales</taxon>
        <taxon>Salicaceae</taxon>
        <taxon>Flacourtieae</taxon>
        <taxon>Dovyalis</taxon>
    </lineage>
</organism>
<dbReference type="Proteomes" id="UP001314170">
    <property type="component" value="Unassembled WGS sequence"/>
</dbReference>